<keyword evidence="3 6" id="KW-0067">ATP-binding</keyword>
<dbReference type="Proteomes" id="UP000231019">
    <property type="component" value="Unassembled WGS sequence"/>
</dbReference>
<dbReference type="HAMAP" id="MF_02207">
    <property type="entry name" value="MreB"/>
    <property type="match status" value="1"/>
</dbReference>
<dbReference type="Gene3D" id="3.30.420.40">
    <property type="match status" value="2"/>
</dbReference>
<dbReference type="NCBIfam" id="NF010539">
    <property type="entry name" value="PRK13927.1"/>
    <property type="match status" value="1"/>
</dbReference>
<keyword evidence="2 6" id="KW-0547">Nucleotide-binding</keyword>
<feature type="binding site" evidence="6">
    <location>
        <begin position="217"/>
        <end position="220"/>
    </location>
    <ligand>
        <name>ATP</name>
        <dbReference type="ChEBI" id="CHEBI:30616"/>
    </ligand>
</feature>
<dbReference type="PRINTS" id="PR01652">
    <property type="entry name" value="SHAPEPROTEIN"/>
</dbReference>
<evidence type="ECO:0000256" key="4">
    <source>
        <dbReference type="ARBA" id="ARBA00022960"/>
    </source>
</evidence>
<dbReference type="InterPro" id="IPR004753">
    <property type="entry name" value="MreB"/>
</dbReference>
<keyword evidence="4 6" id="KW-0133">Cell shape</keyword>
<reference evidence="7 8" key="1">
    <citation type="submission" date="2017-09" db="EMBL/GenBank/DDBJ databases">
        <title>Depth-based differentiation of microbial function through sediment-hosted aquifers and enrichment of novel symbionts in the deep terrestrial subsurface.</title>
        <authorList>
            <person name="Probst A.J."/>
            <person name="Ladd B."/>
            <person name="Jarett J.K."/>
            <person name="Geller-Mcgrath D.E."/>
            <person name="Sieber C.M."/>
            <person name="Emerson J.B."/>
            <person name="Anantharaman K."/>
            <person name="Thomas B.C."/>
            <person name="Malmstrom R."/>
            <person name="Stieglmeier M."/>
            <person name="Klingl A."/>
            <person name="Woyke T."/>
            <person name="Ryan C.M."/>
            <person name="Banfield J.F."/>
        </authorList>
    </citation>
    <scope>NUCLEOTIDE SEQUENCE [LARGE SCALE GENOMIC DNA]</scope>
    <source>
        <strain evidence="7">CG17_big_fil_post_rev_8_21_14_2_50_48_46</strain>
    </source>
</reference>
<dbReference type="EMBL" id="PFFQ01000052">
    <property type="protein sequence ID" value="PIW15491.1"/>
    <property type="molecule type" value="Genomic_DNA"/>
</dbReference>
<evidence type="ECO:0000256" key="1">
    <source>
        <dbReference type="ARBA" id="ARBA00022490"/>
    </source>
</evidence>
<comment type="similarity">
    <text evidence="5 6">Belongs to the FtsA/MreB family.</text>
</comment>
<sequence length="354" mass="38237">MSFLTRLLNPVYLNIAMDLGTANTLVYLKGKGIILNEPSVVAIDQHTKKPLSVGEEAKSMLGRTPESIQAIRPLKKGVIADLDAAHMMISYFLSKAQPRHHMVMRTRMVIGVPSGMTQVERRIVLEAAEKATTGFKPDVILAPEPFAAAVGAGLPILEPTGSMIVDIGGGTTEVAVISLGQIVVSESLGIAGDEMNDAIAQYIRKVHSLMIGERTAEQIKIQIGSAWRGLDEKVMTIKGIHLNTGLPSAIQITSSEVREALQEPLKAIWECVRRTLEKSPPELAADIIDRGIILAGGGAMLDGLDEMLRQTTQVPVHIAEQPLICVALGAGKILEELSRSRTSNWTRLLGMKYS</sequence>
<dbReference type="AlphaFoldDB" id="A0A2M7G1S0"/>
<comment type="caution">
    <text evidence="7">The sequence shown here is derived from an EMBL/GenBank/DDBJ whole genome shotgun (WGS) entry which is preliminary data.</text>
</comment>
<evidence type="ECO:0000256" key="6">
    <source>
        <dbReference type="HAMAP-Rule" id="MF_02207"/>
    </source>
</evidence>
<dbReference type="GO" id="GO:0000902">
    <property type="term" value="P:cell morphogenesis"/>
    <property type="evidence" value="ECO:0007669"/>
    <property type="project" value="InterPro"/>
</dbReference>
<evidence type="ECO:0000313" key="8">
    <source>
        <dbReference type="Proteomes" id="UP000231019"/>
    </source>
</evidence>
<dbReference type="GO" id="GO:0005524">
    <property type="term" value="F:ATP binding"/>
    <property type="evidence" value="ECO:0007669"/>
    <property type="project" value="UniProtKB-KW"/>
</dbReference>
<name>A0A2M7G1S0_9BACT</name>
<comment type="caution">
    <text evidence="6">Lacks conserved residue(s) required for the propagation of feature annotation.</text>
</comment>
<organism evidence="7 8">
    <name type="scientific">bacterium (Candidatus Blackallbacteria) CG17_big_fil_post_rev_8_21_14_2_50_48_46</name>
    <dbReference type="NCBI Taxonomy" id="2014261"/>
    <lineage>
        <taxon>Bacteria</taxon>
        <taxon>Candidatus Blackallbacteria</taxon>
    </lineage>
</organism>
<evidence type="ECO:0000256" key="3">
    <source>
        <dbReference type="ARBA" id="ARBA00022840"/>
    </source>
</evidence>
<evidence type="ECO:0000256" key="2">
    <source>
        <dbReference type="ARBA" id="ARBA00022741"/>
    </source>
</evidence>
<comment type="function">
    <text evidence="6">Forms membrane-associated dynamic filaments that are essential for cell shape determination. Acts by regulating cell wall synthesis and cell elongation, and thus cell shape. A feedback loop between cell geometry and MreB localization may maintain elongated cell shape by targeting cell wall growth to regions of negative cell wall curvature.</text>
</comment>
<dbReference type="InterPro" id="IPR043129">
    <property type="entry name" value="ATPase_NBD"/>
</dbReference>
<dbReference type="Pfam" id="PF06723">
    <property type="entry name" value="MreB_Mbl"/>
    <property type="match status" value="1"/>
</dbReference>
<dbReference type="GO" id="GO:0005737">
    <property type="term" value="C:cytoplasm"/>
    <property type="evidence" value="ECO:0007669"/>
    <property type="project" value="UniProtKB-SubCell"/>
</dbReference>
<protein>
    <recommendedName>
        <fullName evidence="6">Cell shape-determining protein MreB</fullName>
    </recommendedName>
</protein>
<gene>
    <name evidence="6" type="primary">mreB</name>
    <name evidence="7" type="ORF">COW36_16945</name>
</gene>
<dbReference type="InterPro" id="IPR056546">
    <property type="entry name" value="MreB_MamK-like"/>
</dbReference>
<feature type="binding site" evidence="6">
    <location>
        <begin position="169"/>
        <end position="171"/>
    </location>
    <ligand>
        <name>ATP</name>
        <dbReference type="ChEBI" id="CHEBI:30616"/>
    </ligand>
</feature>
<accession>A0A2M7G1S0</accession>
<dbReference type="CDD" id="cd10225">
    <property type="entry name" value="ASKHA_NBD_MreB-like"/>
    <property type="match status" value="1"/>
</dbReference>
<keyword evidence="1 6" id="KW-0963">Cytoplasm</keyword>
<feature type="binding site" evidence="6">
    <location>
        <begin position="21"/>
        <end position="23"/>
    </location>
    <ligand>
        <name>ATP</name>
        <dbReference type="ChEBI" id="CHEBI:30616"/>
    </ligand>
</feature>
<dbReference type="SUPFAM" id="SSF53067">
    <property type="entry name" value="Actin-like ATPase domain"/>
    <property type="match status" value="2"/>
</dbReference>
<evidence type="ECO:0000256" key="5">
    <source>
        <dbReference type="ARBA" id="ARBA00023458"/>
    </source>
</evidence>
<dbReference type="PANTHER" id="PTHR42749:SF1">
    <property type="entry name" value="CELL SHAPE-DETERMINING PROTEIN MREB"/>
    <property type="match status" value="1"/>
</dbReference>
<dbReference type="NCBIfam" id="TIGR00904">
    <property type="entry name" value="mreB"/>
    <property type="match status" value="1"/>
</dbReference>
<dbReference type="PANTHER" id="PTHR42749">
    <property type="entry name" value="CELL SHAPE-DETERMINING PROTEIN MREB"/>
    <property type="match status" value="1"/>
</dbReference>
<proteinExistence type="inferred from homology"/>
<comment type="subcellular location">
    <subcellularLocation>
        <location evidence="6">Cytoplasm</location>
    </subcellularLocation>
    <text evidence="6">Membrane-associated.</text>
</comment>
<evidence type="ECO:0000313" key="7">
    <source>
        <dbReference type="EMBL" id="PIW15491.1"/>
    </source>
</evidence>
<comment type="subunit">
    <text evidence="6">Forms polymers.</text>
</comment>
<dbReference type="GO" id="GO:0008360">
    <property type="term" value="P:regulation of cell shape"/>
    <property type="evidence" value="ECO:0007669"/>
    <property type="project" value="UniProtKB-UniRule"/>
</dbReference>